<dbReference type="RefSeq" id="WP_389358275.1">
    <property type="nucleotide sequence ID" value="NZ_JBIACK010000001.1"/>
</dbReference>
<accession>A0ABW6K866</accession>
<keyword evidence="3" id="KW-1185">Reference proteome</keyword>
<gene>
    <name evidence="2" type="ORF">ACFYKX_04020</name>
</gene>
<evidence type="ECO:0000313" key="3">
    <source>
        <dbReference type="Proteomes" id="UP001601059"/>
    </source>
</evidence>
<organism evidence="2 3">
    <name type="scientific">Cytobacillus spartinae</name>
    <dbReference type="NCBI Taxonomy" id="3299023"/>
    <lineage>
        <taxon>Bacteria</taxon>
        <taxon>Bacillati</taxon>
        <taxon>Bacillota</taxon>
        <taxon>Bacilli</taxon>
        <taxon>Bacillales</taxon>
        <taxon>Bacillaceae</taxon>
        <taxon>Cytobacillus</taxon>
    </lineage>
</organism>
<keyword evidence="1" id="KW-0472">Membrane</keyword>
<proteinExistence type="predicted"/>
<sequence length="199" mass="22686">MKKLINLNTLYILAAILVLGVLLIPRAWEIYSFRTQGINYFTDIIENYHNHAHRIEGEYTIEIDLNNLEDNKGKVLFDDGVNQIYVSKVIAHHAKEYELFFSSSGSFSLGGGTIVSGVEYEHNRDGLISNFQAKGNVTYRGDTYQLSHSEFSGLNDLNVDEFSFYLELPDEIVADLDEEGLIDVEVTNLYINFWAKKAF</sequence>
<keyword evidence="1" id="KW-0812">Transmembrane</keyword>
<feature type="transmembrane region" description="Helical" evidence="1">
    <location>
        <begin position="7"/>
        <end position="28"/>
    </location>
</feature>
<protein>
    <submittedName>
        <fullName evidence="2">Uncharacterized protein</fullName>
    </submittedName>
</protein>
<evidence type="ECO:0000313" key="2">
    <source>
        <dbReference type="EMBL" id="MFE8699787.1"/>
    </source>
</evidence>
<dbReference type="EMBL" id="JBIACK010000001">
    <property type="protein sequence ID" value="MFE8699787.1"/>
    <property type="molecule type" value="Genomic_DNA"/>
</dbReference>
<reference evidence="2 3" key="1">
    <citation type="submission" date="2024-08" db="EMBL/GenBank/DDBJ databases">
        <title>Two novel Cytobacillus novel species.</title>
        <authorList>
            <person name="Liu G."/>
        </authorList>
    </citation>
    <scope>NUCLEOTIDE SEQUENCE [LARGE SCALE GENOMIC DNA]</scope>
    <source>
        <strain evidence="2 3">FJAT-54145</strain>
    </source>
</reference>
<evidence type="ECO:0000256" key="1">
    <source>
        <dbReference type="SAM" id="Phobius"/>
    </source>
</evidence>
<comment type="caution">
    <text evidence="2">The sequence shown here is derived from an EMBL/GenBank/DDBJ whole genome shotgun (WGS) entry which is preliminary data.</text>
</comment>
<dbReference type="Proteomes" id="UP001601059">
    <property type="component" value="Unassembled WGS sequence"/>
</dbReference>
<keyword evidence="1" id="KW-1133">Transmembrane helix</keyword>
<name>A0ABW6K866_9BACI</name>